<protein>
    <submittedName>
        <fullName evidence="1">Uncharacterized protein</fullName>
    </submittedName>
</protein>
<comment type="caution">
    <text evidence="1">The sequence shown here is derived from an EMBL/GenBank/DDBJ whole genome shotgun (WGS) entry which is preliminary data.</text>
</comment>
<gene>
    <name evidence="1" type="ORF">ACFO5S_02745</name>
</gene>
<dbReference type="RefSeq" id="WP_262898981.1">
    <property type="nucleotide sequence ID" value="NZ_JAGYWA010000001.1"/>
</dbReference>
<organism evidence="1 2">
    <name type="scientific">Flavobacterium branchiicola</name>
    <dbReference type="NCBI Taxonomy" id="1114875"/>
    <lineage>
        <taxon>Bacteria</taxon>
        <taxon>Pseudomonadati</taxon>
        <taxon>Bacteroidota</taxon>
        <taxon>Flavobacteriia</taxon>
        <taxon>Flavobacteriales</taxon>
        <taxon>Flavobacteriaceae</taxon>
        <taxon>Flavobacterium</taxon>
    </lineage>
</organism>
<proteinExistence type="predicted"/>
<dbReference type="Proteomes" id="UP001595935">
    <property type="component" value="Unassembled WGS sequence"/>
</dbReference>
<accession>A0ABV9P853</accession>
<name>A0ABV9P853_9FLAO</name>
<dbReference type="EMBL" id="JBHSGV010000001">
    <property type="protein sequence ID" value="MFC4746344.1"/>
    <property type="molecule type" value="Genomic_DNA"/>
</dbReference>
<reference evidence="2" key="1">
    <citation type="journal article" date="2019" name="Int. J. Syst. Evol. Microbiol.">
        <title>The Global Catalogue of Microorganisms (GCM) 10K type strain sequencing project: providing services to taxonomists for standard genome sequencing and annotation.</title>
        <authorList>
            <consortium name="The Broad Institute Genomics Platform"/>
            <consortium name="The Broad Institute Genome Sequencing Center for Infectious Disease"/>
            <person name="Wu L."/>
            <person name="Ma J."/>
        </authorList>
    </citation>
    <scope>NUCLEOTIDE SEQUENCE [LARGE SCALE GENOMIC DNA]</scope>
    <source>
        <strain evidence="2">WYCCWR 13023</strain>
    </source>
</reference>
<sequence>MKYNDVVIFEKNKEYKFIKEVGQGGTGRTILMKDETIEET</sequence>
<keyword evidence="2" id="KW-1185">Reference proteome</keyword>
<evidence type="ECO:0000313" key="2">
    <source>
        <dbReference type="Proteomes" id="UP001595935"/>
    </source>
</evidence>
<evidence type="ECO:0000313" key="1">
    <source>
        <dbReference type="EMBL" id="MFC4746344.1"/>
    </source>
</evidence>